<dbReference type="EMBL" id="NJGJ01000001">
    <property type="protein sequence ID" value="PGH25919.1"/>
    <property type="molecule type" value="Genomic_DNA"/>
</dbReference>
<keyword evidence="1" id="KW-0805">Transcription regulation</keyword>
<keyword evidence="2" id="KW-0238">DNA-binding</keyword>
<dbReference type="RefSeq" id="WP_029597233.1">
    <property type="nucleotide sequence ID" value="NZ_CP012713.1"/>
</dbReference>
<keyword evidence="3" id="KW-0804">Transcription</keyword>
<dbReference type="PANTHER" id="PTHR43537:SF5">
    <property type="entry name" value="UXU OPERON TRANSCRIPTIONAL REGULATOR"/>
    <property type="match status" value="1"/>
</dbReference>
<dbReference type="PATRIC" id="fig|76859.3.peg.2351"/>
<dbReference type="GO" id="GO:0003677">
    <property type="term" value="F:DNA binding"/>
    <property type="evidence" value="ECO:0007669"/>
    <property type="project" value="UniProtKB-KW"/>
</dbReference>
<dbReference type="SMART" id="SM00895">
    <property type="entry name" value="FCD"/>
    <property type="match status" value="1"/>
</dbReference>
<dbReference type="Proteomes" id="UP000063147">
    <property type="component" value="Chromosome"/>
</dbReference>
<reference evidence="5" key="1">
    <citation type="submission" date="2015-09" db="EMBL/GenBank/DDBJ databases">
        <authorList>
            <person name="Jackson K.R."/>
            <person name="Lunt B.L."/>
            <person name="Fisher J.N.B."/>
            <person name="Gardner A.V."/>
            <person name="Bailey M.E."/>
            <person name="Deus L.M."/>
            <person name="Earl A.S."/>
            <person name="Gibby P.D."/>
            <person name="Hartmann K.A."/>
            <person name="Liu J.E."/>
            <person name="Manci A.M."/>
            <person name="Nielsen D.A."/>
            <person name="Solomon M.B."/>
            <person name="Breakwell D.P."/>
            <person name="Burnett S.H."/>
            <person name="Grose J.H."/>
        </authorList>
    </citation>
    <scope>NUCLEOTIDE SEQUENCE [LARGE SCALE GENOMIC DNA]</scope>
    <source>
        <strain evidence="5">KCOM 1279</strain>
    </source>
</reference>
<dbReference type="SUPFAM" id="SSF48008">
    <property type="entry name" value="GntR ligand-binding domain-like"/>
    <property type="match status" value="1"/>
</dbReference>
<proteinExistence type="predicted"/>
<dbReference type="Gene3D" id="1.10.10.10">
    <property type="entry name" value="Winged helix-like DNA-binding domain superfamily/Winged helix DNA-binding domain"/>
    <property type="match status" value="1"/>
</dbReference>
<dbReference type="InterPro" id="IPR000524">
    <property type="entry name" value="Tscrpt_reg_HTH_GntR"/>
</dbReference>
<feature type="domain" description="HTH gntR-type" evidence="4">
    <location>
        <begin position="9"/>
        <end position="77"/>
    </location>
</feature>
<dbReference type="AlphaFoldDB" id="A0A0M4SRS3"/>
<evidence type="ECO:0000256" key="1">
    <source>
        <dbReference type="ARBA" id="ARBA00023015"/>
    </source>
</evidence>
<dbReference type="GO" id="GO:0003700">
    <property type="term" value="F:DNA-binding transcription factor activity"/>
    <property type="evidence" value="ECO:0007669"/>
    <property type="project" value="InterPro"/>
</dbReference>
<accession>A0A0M4SRS3</accession>
<dbReference type="Pfam" id="PF07729">
    <property type="entry name" value="FCD"/>
    <property type="match status" value="1"/>
</dbReference>
<dbReference type="OrthoDB" id="1972820at2"/>
<dbReference type="Pfam" id="PF00392">
    <property type="entry name" value="GntR"/>
    <property type="match status" value="1"/>
</dbReference>
<dbReference type="InterPro" id="IPR036388">
    <property type="entry name" value="WH-like_DNA-bd_sf"/>
</dbReference>
<dbReference type="GeneID" id="79811058"/>
<dbReference type="PANTHER" id="PTHR43537">
    <property type="entry name" value="TRANSCRIPTIONAL REGULATOR, GNTR FAMILY"/>
    <property type="match status" value="1"/>
</dbReference>
<evidence type="ECO:0000313" key="7">
    <source>
        <dbReference type="Proteomes" id="UP000063147"/>
    </source>
</evidence>
<dbReference type="Proteomes" id="UP000226179">
    <property type="component" value="Unassembled WGS sequence"/>
</dbReference>
<dbReference type="EMBL" id="CP012713">
    <property type="protein sequence ID" value="ALF18777.1"/>
    <property type="molecule type" value="Genomic_DNA"/>
</dbReference>
<reference evidence="7" key="2">
    <citation type="submission" date="2015-09" db="EMBL/GenBank/DDBJ databases">
        <authorList>
            <person name="Kook J.-K."/>
            <person name="Park S.-N."/>
            <person name="Lim Y.K."/>
            <person name="Jo E."/>
        </authorList>
    </citation>
    <scope>NUCLEOTIDE SEQUENCE [LARGE SCALE GENOMIC DNA]</scope>
    <source>
        <strain evidence="7">KCOM 1279</strain>
    </source>
</reference>
<dbReference type="InterPro" id="IPR036390">
    <property type="entry name" value="WH_DNA-bd_sf"/>
</dbReference>
<evidence type="ECO:0000313" key="6">
    <source>
        <dbReference type="EMBL" id="PGH25919.1"/>
    </source>
</evidence>
<dbReference type="PRINTS" id="PR00035">
    <property type="entry name" value="HTHGNTR"/>
</dbReference>
<evidence type="ECO:0000259" key="4">
    <source>
        <dbReference type="PROSITE" id="PS50949"/>
    </source>
</evidence>
<evidence type="ECO:0000313" key="5">
    <source>
        <dbReference type="EMBL" id="ALF18777.1"/>
    </source>
</evidence>
<evidence type="ECO:0000313" key="8">
    <source>
        <dbReference type="Proteomes" id="UP000226179"/>
    </source>
</evidence>
<dbReference type="CDD" id="cd07377">
    <property type="entry name" value="WHTH_GntR"/>
    <property type="match status" value="1"/>
</dbReference>
<dbReference type="SUPFAM" id="SSF46785">
    <property type="entry name" value="Winged helix' DNA-binding domain"/>
    <property type="match status" value="1"/>
</dbReference>
<sequence>MDEKKETGKLLTRAVEKKIIKIIKENYMQPGDKLKNEYELAELLNVSRGTIREAIKSLVSRNILEVRQGAGTFVSNKNGVPEDPLGLTFISDIKEDKKVALDLLDIRLMLEPEIAALAAVKGTPKQIKTMLEQCKIVEELIEKGEDYREADILFHKRIAQCSGNRVIENLIPIINSSVSLTINLTEDVFRQNTYKEHRAVAEAIASGDSLGAKCAMIVHLNTNRRGIEKNFSKK</sequence>
<dbReference type="InterPro" id="IPR008920">
    <property type="entry name" value="TF_FadR/GntR_C"/>
</dbReference>
<dbReference type="Gene3D" id="1.20.120.530">
    <property type="entry name" value="GntR ligand-binding domain-like"/>
    <property type="match status" value="1"/>
</dbReference>
<protein>
    <submittedName>
        <fullName evidence="6">FadR family transcriptional regulator</fullName>
    </submittedName>
    <submittedName>
        <fullName evidence="5">GntR family transcriptional regulator</fullName>
    </submittedName>
</protein>
<gene>
    <name evidence="6" type="ORF">RN90_11540</name>
    <name evidence="5" type="ORF">RN98_11675</name>
</gene>
<evidence type="ECO:0000256" key="2">
    <source>
        <dbReference type="ARBA" id="ARBA00023125"/>
    </source>
</evidence>
<reference evidence="6 8" key="3">
    <citation type="submission" date="2017-06" db="EMBL/GenBank/DDBJ databases">
        <title>Draft genome sequence of Fusobacterium nucleatum subsp. animalis KCOM 1280 (=ChDC F318).</title>
        <authorList>
            <person name="Kook J.-K."/>
            <person name="Park S.-N."/>
            <person name="Lim Y.K."/>
            <person name="Roh H."/>
        </authorList>
    </citation>
    <scope>NUCLEOTIDE SEQUENCE [LARGE SCALE GENOMIC DNA]</scope>
    <source>
        <strain evidence="6">KCOM 1280</strain>
        <strain evidence="8">KCOM 1280 ( ChDC F318)</strain>
    </source>
</reference>
<evidence type="ECO:0000256" key="3">
    <source>
        <dbReference type="ARBA" id="ARBA00023163"/>
    </source>
</evidence>
<dbReference type="PROSITE" id="PS50949">
    <property type="entry name" value="HTH_GNTR"/>
    <property type="match status" value="1"/>
</dbReference>
<name>A0A0M4SRS3_9FUSO</name>
<dbReference type="SMART" id="SM00345">
    <property type="entry name" value="HTH_GNTR"/>
    <property type="match status" value="1"/>
</dbReference>
<organism evidence="5 7">
    <name type="scientific">Fusobacterium animalis</name>
    <dbReference type="NCBI Taxonomy" id="76859"/>
    <lineage>
        <taxon>Bacteria</taxon>
        <taxon>Fusobacteriati</taxon>
        <taxon>Fusobacteriota</taxon>
        <taxon>Fusobacteriia</taxon>
        <taxon>Fusobacteriales</taxon>
        <taxon>Fusobacteriaceae</taxon>
        <taxon>Fusobacterium</taxon>
    </lineage>
</organism>
<dbReference type="InterPro" id="IPR011711">
    <property type="entry name" value="GntR_C"/>
</dbReference>